<dbReference type="PANTHER" id="PTHR47961:SF6">
    <property type="entry name" value="DNA-DIRECTED DNA POLYMERASE"/>
    <property type="match status" value="1"/>
</dbReference>
<organism evidence="7 8">
    <name type="scientific">Hallerella porci</name>
    <dbReference type="NCBI Taxonomy" id="1945871"/>
    <lineage>
        <taxon>Bacteria</taxon>
        <taxon>Pseudomonadati</taxon>
        <taxon>Fibrobacterota</taxon>
        <taxon>Fibrobacteria</taxon>
        <taxon>Fibrobacterales</taxon>
        <taxon>Fibrobacteraceae</taxon>
        <taxon>Hallerella</taxon>
    </lineage>
</organism>
<dbReference type="PANTHER" id="PTHR47961">
    <property type="entry name" value="DNA POLYMERASE THETA, PUTATIVE (AFU_ORTHOLOGUE AFUA_1G05260)-RELATED"/>
    <property type="match status" value="1"/>
</dbReference>
<dbReference type="Gene3D" id="3.40.50.300">
    <property type="entry name" value="P-loop containing nucleotide triphosphate hydrolases"/>
    <property type="match status" value="2"/>
</dbReference>
<dbReference type="RefSeq" id="WP_109587704.1">
    <property type="nucleotide sequence ID" value="NZ_QGHD01000027.1"/>
</dbReference>
<evidence type="ECO:0000256" key="2">
    <source>
        <dbReference type="ARBA" id="ARBA00022801"/>
    </source>
</evidence>
<dbReference type="EMBL" id="QGHD01000027">
    <property type="protein sequence ID" value="PWK93492.1"/>
    <property type="molecule type" value="Genomic_DNA"/>
</dbReference>
<dbReference type="InterPro" id="IPR011545">
    <property type="entry name" value="DEAD/DEAH_box_helicase_dom"/>
</dbReference>
<keyword evidence="1" id="KW-0547">Nucleotide-binding</keyword>
<dbReference type="InterPro" id="IPR027417">
    <property type="entry name" value="P-loop_NTPase"/>
</dbReference>
<keyword evidence="4" id="KW-0067">ATP-binding</keyword>
<dbReference type="PROSITE" id="PS51194">
    <property type="entry name" value="HELICASE_CTER"/>
    <property type="match status" value="1"/>
</dbReference>
<gene>
    <name evidence="7" type="ORF">B0H50_1277</name>
</gene>
<sequence>MSEIRSDVFEKCREINSLLNSGNEKDARNELIKMLDFLQEKDIPYNSLVNHLIREVGLFPYFDEKQADWMDSLACEMFRADVGFEKSVILHREQSLVLKRLLAGESVAVSAPTSFGKSFIIDAYIKLKQPQNVVILVPTIALMDETRRRLYKSFSRDYEIITQSDSDIGEKNIFIFPPERALTFKNVIQDIDIFIIDEFYKASVQFDPDRAPSLIKCLLQFSNKANQRYFLAPNISCLEDNPFTQGMSFYYTDFNTVYLNSKNYYPQINVAPDQKAKFLFDILKENPGKTLVYAGTFTEIGKLKDSYLSSGINRNSSELLDSFSKWLSDNYQPIWYLSDLAKRGIGMHNGRLHRSLAQIQIKLFEERTNGLNDLISTSSIIEGVNTEAKNVIIWKNKIGSRNLNFFTYKNIMGRSGRMFKHFVGNVFLLDKTPEEESVQLSLKLPQDSIFDPALLDSSKFSAEEIEDATLIQREIESEIGQESFSSVKDDFYFSDVKKKSVKYIITDLKDKPTKWNGLGYLNSDNPSEWDFCLKNILYLMHSIGDRDAVEKVAAFIEILPWNWTKTIPEILDMLSEYDFSIDNFFELEKKVTYNFVQFFTLFNHLQKSILDSGVDISPFIAKMKTVFLPPVVLQMEEFGLPRMISRKIHNAGLINFEDKELTSKKVIEQFISIGKERICQINTLDSFDKYVVDFFYDGIAIK</sequence>
<accession>A0ABX5LIH0</accession>
<dbReference type="SMART" id="SM00487">
    <property type="entry name" value="DEXDc"/>
    <property type="match status" value="1"/>
</dbReference>
<comment type="caution">
    <text evidence="7">The sequence shown here is derived from an EMBL/GenBank/DDBJ whole genome shotgun (WGS) entry which is preliminary data.</text>
</comment>
<dbReference type="Pfam" id="PF00270">
    <property type="entry name" value="DEAD"/>
    <property type="match status" value="1"/>
</dbReference>
<protein>
    <submittedName>
        <fullName evidence="7">RAD3-like DEAD/DEAH box helicase</fullName>
    </submittedName>
</protein>
<reference evidence="7 8" key="1">
    <citation type="submission" date="2018-05" db="EMBL/GenBank/DDBJ databases">
        <title>Animal gut microbial communities from fecal samples from Wisconsin, USA.</title>
        <authorList>
            <person name="Neumann A."/>
        </authorList>
    </citation>
    <scope>NUCLEOTIDE SEQUENCE [LARGE SCALE GENOMIC DNA]</scope>
    <source>
        <strain evidence="7 8">UWS4</strain>
    </source>
</reference>
<keyword evidence="8" id="KW-1185">Reference proteome</keyword>
<name>A0ABX5LIH0_9BACT</name>
<keyword evidence="3" id="KW-0347">Helicase</keyword>
<feature type="domain" description="Helicase ATP-binding" evidence="5">
    <location>
        <begin position="98"/>
        <end position="219"/>
    </location>
</feature>
<evidence type="ECO:0000256" key="1">
    <source>
        <dbReference type="ARBA" id="ARBA00022741"/>
    </source>
</evidence>
<evidence type="ECO:0000259" key="6">
    <source>
        <dbReference type="PROSITE" id="PS51194"/>
    </source>
</evidence>
<evidence type="ECO:0000256" key="4">
    <source>
        <dbReference type="ARBA" id="ARBA00022840"/>
    </source>
</evidence>
<dbReference type="SUPFAM" id="SSF52540">
    <property type="entry name" value="P-loop containing nucleoside triphosphate hydrolases"/>
    <property type="match status" value="1"/>
</dbReference>
<keyword evidence="2" id="KW-0378">Hydrolase</keyword>
<feature type="domain" description="Helicase C-terminal" evidence="6">
    <location>
        <begin position="275"/>
        <end position="466"/>
    </location>
</feature>
<evidence type="ECO:0000313" key="8">
    <source>
        <dbReference type="Proteomes" id="UP000245523"/>
    </source>
</evidence>
<dbReference type="Proteomes" id="UP000245523">
    <property type="component" value="Unassembled WGS sequence"/>
</dbReference>
<dbReference type="PROSITE" id="PS51192">
    <property type="entry name" value="HELICASE_ATP_BIND_1"/>
    <property type="match status" value="1"/>
</dbReference>
<dbReference type="InterPro" id="IPR050474">
    <property type="entry name" value="Hel308_SKI2-like"/>
</dbReference>
<evidence type="ECO:0000313" key="7">
    <source>
        <dbReference type="EMBL" id="PWK93492.1"/>
    </source>
</evidence>
<evidence type="ECO:0000256" key="3">
    <source>
        <dbReference type="ARBA" id="ARBA00022806"/>
    </source>
</evidence>
<dbReference type="InterPro" id="IPR014001">
    <property type="entry name" value="Helicase_ATP-bd"/>
</dbReference>
<evidence type="ECO:0000259" key="5">
    <source>
        <dbReference type="PROSITE" id="PS51192"/>
    </source>
</evidence>
<dbReference type="InterPro" id="IPR001650">
    <property type="entry name" value="Helicase_C-like"/>
</dbReference>
<proteinExistence type="predicted"/>